<reference evidence="3 4" key="1">
    <citation type="journal article" date="2016" name="BMC Genomics">
        <title>Combined genomic and structural analyses of a cultured magnetotactic bacterium reveals its niche adaptation to a dynamic environment.</title>
        <authorList>
            <person name="Araujo A.C."/>
            <person name="Morillo V."/>
            <person name="Cypriano J."/>
            <person name="Teixeira L.C."/>
            <person name="Leao P."/>
            <person name="Lyra S."/>
            <person name="Almeida L.G."/>
            <person name="Bazylinski D.A."/>
            <person name="Vasconcellos A.T."/>
            <person name="Abreu F."/>
            <person name="Lins U."/>
        </authorList>
    </citation>
    <scope>NUCLEOTIDE SEQUENCE [LARGE SCALE GENOMIC DNA]</scope>
    <source>
        <strain evidence="3 4">IT-1</strain>
    </source>
</reference>
<evidence type="ECO:0000259" key="2">
    <source>
        <dbReference type="Pfam" id="PF02036"/>
    </source>
</evidence>
<dbReference type="PANTHER" id="PTHR38693">
    <property type="entry name" value="UBIQUINONE BIOSYNTHESIS PROTEIN UBIJ"/>
    <property type="match status" value="1"/>
</dbReference>
<dbReference type="OrthoDB" id="8479080at2"/>
<feature type="signal peptide" evidence="1">
    <location>
        <begin position="1"/>
        <end position="21"/>
    </location>
</feature>
<dbReference type="RefSeq" id="WP_085442950.1">
    <property type="nucleotide sequence ID" value="NZ_LVJN01000020.1"/>
</dbReference>
<dbReference type="InterPro" id="IPR036527">
    <property type="entry name" value="SCP2_sterol-bd_dom_sf"/>
</dbReference>
<feature type="domain" description="SCP2" evidence="2">
    <location>
        <begin position="29"/>
        <end position="128"/>
    </location>
</feature>
<protein>
    <submittedName>
        <fullName evidence="3">Putative lipid carrier protein-like protein</fullName>
    </submittedName>
</protein>
<dbReference type="STRING" id="1434232.MAIT1_01480"/>
<name>A0A1Y2K0E4_9PROT</name>
<accession>A0A1Y2K0E4</accession>
<dbReference type="InterPro" id="IPR003033">
    <property type="entry name" value="SCP2_sterol-bd_dom"/>
</dbReference>
<keyword evidence="4" id="KW-1185">Reference proteome</keyword>
<keyword evidence="1" id="KW-0732">Signal</keyword>
<evidence type="ECO:0000313" key="3">
    <source>
        <dbReference type="EMBL" id="OSM01498.1"/>
    </source>
</evidence>
<evidence type="ECO:0000256" key="1">
    <source>
        <dbReference type="SAM" id="SignalP"/>
    </source>
</evidence>
<dbReference type="AlphaFoldDB" id="A0A1Y2K0E4"/>
<dbReference type="EMBL" id="LVJN01000020">
    <property type="protein sequence ID" value="OSM01498.1"/>
    <property type="molecule type" value="Genomic_DNA"/>
</dbReference>
<feature type="chain" id="PRO_5012621292" evidence="1">
    <location>
        <begin position="22"/>
        <end position="225"/>
    </location>
</feature>
<evidence type="ECO:0000313" key="4">
    <source>
        <dbReference type="Proteomes" id="UP000194003"/>
    </source>
</evidence>
<proteinExistence type="predicted"/>
<sequence>MIMKMSWLAAPMKLLPQPATAVGLGVTLNLFFTRYPDLKRRLSELAGKVFEFTVEDLGQSYYMRVEDDGRVRIHTYSDEAPNVTMNGDAEAFLQLLFNTEDPDSLFFARKLKMSGETETGLHFKNILDNVEIDWSQELGSLFGAPGAQLAAKMAAWSAEKANAGKQSFENGMEEWLDIREAPRANELDKLSSGAEGLKEPMEALARRISRLENRLKVRQAGSASS</sequence>
<dbReference type="InterPro" id="IPR038989">
    <property type="entry name" value="UbiJ"/>
</dbReference>
<dbReference type="Gene3D" id="3.30.1050.10">
    <property type="entry name" value="SCP2 sterol-binding domain"/>
    <property type="match status" value="1"/>
</dbReference>
<dbReference type="GO" id="GO:0006744">
    <property type="term" value="P:ubiquinone biosynthetic process"/>
    <property type="evidence" value="ECO:0007669"/>
    <property type="project" value="InterPro"/>
</dbReference>
<dbReference type="Proteomes" id="UP000194003">
    <property type="component" value="Unassembled WGS sequence"/>
</dbReference>
<dbReference type="Pfam" id="PF02036">
    <property type="entry name" value="SCP2"/>
    <property type="match status" value="1"/>
</dbReference>
<comment type="caution">
    <text evidence="3">The sequence shown here is derived from an EMBL/GenBank/DDBJ whole genome shotgun (WGS) entry which is preliminary data.</text>
</comment>
<dbReference type="PANTHER" id="PTHR38693:SF1">
    <property type="entry name" value="UBIQUINONE BIOSYNTHESIS ACCESSORY FACTOR UBIJ"/>
    <property type="match status" value="1"/>
</dbReference>
<dbReference type="SUPFAM" id="SSF55718">
    <property type="entry name" value="SCP-like"/>
    <property type="match status" value="1"/>
</dbReference>
<organism evidence="3 4">
    <name type="scientific">Magnetofaba australis IT-1</name>
    <dbReference type="NCBI Taxonomy" id="1434232"/>
    <lineage>
        <taxon>Bacteria</taxon>
        <taxon>Pseudomonadati</taxon>
        <taxon>Pseudomonadota</taxon>
        <taxon>Magnetococcia</taxon>
        <taxon>Magnetococcales</taxon>
        <taxon>Magnetococcaceae</taxon>
        <taxon>Magnetofaba</taxon>
    </lineage>
</organism>
<gene>
    <name evidence="3" type="ORF">MAIT1_01480</name>
</gene>